<dbReference type="InterPro" id="IPR051544">
    <property type="entry name" value="TPS_OM_transporter"/>
</dbReference>
<evidence type="ECO:0000256" key="4">
    <source>
        <dbReference type="SAM" id="MobiDB-lite"/>
    </source>
</evidence>
<protein>
    <submittedName>
        <fullName evidence="8">Hemolysin activation/secretion protein</fullName>
    </submittedName>
</protein>
<feature type="transmembrane region" description="Helical" evidence="5">
    <location>
        <begin position="21"/>
        <end position="47"/>
    </location>
</feature>
<evidence type="ECO:0000256" key="5">
    <source>
        <dbReference type="SAM" id="Phobius"/>
    </source>
</evidence>
<evidence type="ECO:0000256" key="2">
    <source>
        <dbReference type="ARBA" id="ARBA00022692"/>
    </source>
</evidence>
<dbReference type="EMBL" id="JAGINP010000010">
    <property type="protein sequence ID" value="MBP2293282.1"/>
    <property type="molecule type" value="Genomic_DNA"/>
</dbReference>
<feature type="domain" description="Haemolysin activator HlyB C-terminal" evidence="6">
    <location>
        <begin position="251"/>
        <end position="571"/>
    </location>
</feature>
<dbReference type="InterPro" id="IPR005565">
    <property type="entry name" value="Hemolysn_activator_HlyB_C"/>
</dbReference>
<gene>
    <name evidence="8" type="ORF">J2851_003065</name>
</gene>
<name>A0ABS4SL37_9PROT</name>
<reference evidence="8 9" key="1">
    <citation type="submission" date="2021-03" db="EMBL/GenBank/DDBJ databases">
        <title>Genomic Encyclopedia of Type Strains, Phase III (KMG-III): the genomes of soil and plant-associated and newly described type strains.</title>
        <authorList>
            <person name="Whitman W."/>
        </authorList>
    </citation>
    <scope>NUCLEOTIDE SEQUENCE [LARGE SCALE GENOMIC DNA]</scope>
    <source>
        <strain evidence="8 9">IMMIB AFH-6</strain>
    </source>
</reference>
<dbReference type="PANTHER" id="PTHR34597">
    <property type="entry name" value="SLR1661 PROTEIN"/>
    <property type="match status" value="1"/>
</dbReference>
<proteinExistence type="predicted"/>
<organism evidence="8 9">
    <name type="scientific">Azospirillum rugosum</name>
    <dbReference type="NCBI Taxonomy" id="416170"/>
    <lineage>
        <taxon>Bacteria</taxon>
        <taxon>Pseudomonadati</taxon>
        <taxon>Pseudomonadota</taxon>
        <taxon>Alphaproteobacteria</taxon>
        <taxon>Rhodospirillales</taxon>
        <taxon>Azospirillaceae</taxon>
        <taxon>Azospirillum</taxon>
    </lineage>
</organism>
<evidence type="ECO:0000256" key="3">
    <source>
        <dbReference type="ARBA" id="ARBA00023237"/>
    </source>
</evidence>
<evidence type="ECO:0000256" key="1">
    <source>
        <dbReference type="ARBA" id="ARBA00022452"/>
    </source>
</evidence>
<feature type="domain" description="Polypeptide-transport-associated ShlB-type" evidence="7">
    <location>
        <begin position="116"/>
        <end position="189"/>
    </location>
</feature>
<keyword evidence="5" id="KW-0472">Membrane</keyword>
<dbReference type="Pfam" id="PF03865">
    <property type="entry name" value="ShlB"/>
    <property type="match status" value="1"/>
</dbReference>
<keyword evidence="3" id="KW-0998">Cell outer membrane</keyword>
<sequence>MASRRGEPVPAVPLAVPTRKIGLIAATIVSMIVSTIISTGAVLIAAASPVQAQTVPPRVGPPQIGPSQIVPPLPERGERERPGLPGFQPAEPDPLPPPVLVPPERAPLAQGPRVFVKGYRFEGNTAIPAAELEAAAAPFTGREVSADELQELRYRLTEMYVDRGFVTSGAVLPDQDVTDGIVTFRIVEGALAGIDVTGTGGLDPRYVERRLARGIGTPLDVNALRERVLLLLQDPLIERLNAELEPGERLGESRLGVAVTRAPPYALWLNLDNAASPTTGELRGNAYGVVRNLTGWGDALELNLERTQGSHDYWAAFEAPVTAAGTTLRIRAEDSRARIVEAPLSELDIQSRVRTYEAGISHPVLLTARDRVDLGLTLSRSRTETFLLGRPFTFSEGVEDGRATLTVLRLSQNWLRRRPEEVIALRSVFSLGIDALGATVHGEPGVPDGQFLAWLGQFQWARRLDERGDQIVLRVDAQLSNDTLLPSERIAIGGLDTVRGYRENTLVRDQGLILSLEGRVPLFQAPLPLLSRDAEDGRVSLVPFVDFGRGWNHGEPTPAPRAIASVGLGLRWDVSADISLQFTYAHPLRDVPDVDGDSLQDHGVHFRITGRVF</sequence>
<dbReference type="Pfam" id="PF08479">
    <property type="entry name" value="POTRA_2"/>
    <property type="match status" value="1"/>
</dbReference>
<keyword evidence="9" id="KW-1185">Reference proteome</keyword>
<keyword evidence="2 5" id="KW-0812">Transmembrane</keyword>
<dbReference type="PANTHER" id="PTHR34597:SF1">
    <property type="entry name" value="HEME_HEMOPEXIN TRANSPORTER PROTEIN HUXB"/>
    <property type="match status" value="1"/>
</dbReference>
<keyword evidence="1" id="KW-1134">Transmembrane beta strand</keyword>
<accession>A0ABS4SL37</accession>
<dbReference type="RefSeq" id="WP_246500670.1">
    <property type="nucleotide sequence ID" value="NZ_JAGINP010000010.1"/>
</dbReference>
<feature type="compositionally biased region" description="Pro residues" evidence="4">
    <location>
        <begin position="58"/>
        <end position="74"/>
    </location>
</feature>
<evidence type="ECO:0000259" key="7">
    <source>
        <dbReference type="Pfam" id="PF08479"/>
    </source>
</evidence>
<dbReference type="InterPro" id="IPR013686">
    <property type="entry name" value="Polypept-transport_assoc_ShlB"/>
</dbReference>
<dbReference type="Proteomes" id="UP000781958">
    <property type="component" value="Unassembled WGS sequence"/>
</dbReference>
<feature type="region of interest" description="Disordered" evidence="4">
    <location>
        <begin position="56"/>
        <end position="97"/>
    </location>
</feature>
<evidence type="ECO:0000259" key="6">
    <source>
        <dbReference type="Pfam" id="PF03865"/>
    </source>
</evidence>
<dbReference type="Gene3D" id="3.10.20.310">
    <property type="entry name" value="membrane protein fhac"/>
    <property type="match status" value="1"/>
</dbReference>
<evidence type="ECO:0000313" key="9">
    <source>
        <dbReference type="Proteomes" id="UP000781958"/>
    </source>
</evidence>
<dbReference type="Gene3D" id="2.40.160.50">
    <property type="entry name" value="membrane protein fhac: a member of the omp85/tpsb transporter family"/>
    <property type="match status" value="1"/>
</dbReference>
<comment type="caution">
    <text evidence="8">The sequence shown here is derived from an EMBL/GenBank/DDBJ whole genome shotgun (WGS) entry which is preliminary data.</text>
</comment>
<evidence type="ECO:0000313" key="8">
    <source>
        <dbReference type="EMBL" id="MBP2293282.1"/>
    </source>
</evidence>
<keyword evidence="5" id="KW-1133">Transmembrane helix</keyword>